<gene>
    <name evidence="1" type="ORF">E2C01_097109</name>
</gene>
<protein>
    <submittedName>
        <fullName evidence="1">Uncharacterized protein</fullName>
    </submittedName>
</protein>
<reference evidence="1 2" key="1">
    <citation type="submission" date="2019-05" db="EMBL/GenBank/DDBJ databases">
        <title>Another draft genome of Portunus trituberculatus and its Hox gene families provides insights of decapod evolution.</title>
        <authorList>
            <person name="Jeong J.-H."/>
            <person name="Song I."/>
            <person name="Kim S."/>
            <person name="Choi T."/>
            <person name="Kim D."/>
            <person name="Ryu S."/>
            <person name="Kim W."/>
        </authorList>
    </citation>
    <scope>NUCLEOTIDE SEQUENCE [LARGE SCALE GENOMIC DNA]</scope>
    <source>
        <tissue evidence="1">Muscle</tissue>
    </source>
</reference>
<name>A0A5B7KAB4_PORTR</name>
<comment type="caution">
    <text evidence="1">The sequence shown here is derived from an EMBL/GenBank/DDBJ whole genome shotgun (WGS) entry which is preliminary data.</text>
</comment>
<organism evidence="1 2">
    <name type="scientific">Portunus trituberculatus</name>
    <name type="common">Swimming crab</name>
    <name type="synonym">Neptunus trituberculatus</name>
    <dbReference type="NCBI Taxonomy" id="210409"/>
    <lineage>
        <taxon>Eukaryota</taxon>
        <taxon>Metazoa</taxon>
        <taxon>Ecdysozoa</taxon>
        <taxon>Arthropoda</taxon>
        <taxon>Crustacea</taxon>
        <taxon>Multicrustacea</taxon>
        <taxon>Malacostraca</taxon>
        <taxon>Eumalacostraca</taxon>
        <taxon>Eucarida</taxon>
        <taxon>Decapoda</taxon>
        <taxon>Pleocyemata</taxon>
        <taxon>Brachyura</taxon>
        <taxon>Eubrachyura</taxon>
        <taxon>Portunoidea</taxon>
        <taxon>Portunidae</taxon>
        <taxon>Portuninae</taxon>
        <taxon>Portunus</taxon>
    </lineage>
</organism>
<accession>A0A5B7KAB4</accession>
<dbReference type="AlphaFoldDB" id="A0A5B7KAB4"/>
<dbReference type="Proteomes" id="UP000324222">
    <property type="component" value="Unassembled WGS sequence"/>
</dbReference>
<evidence type="ECO:0000313" key="2">
    <source>
        <dbReference type="Proteomes" id="UP000324222"/>
    </source>
</evidence>
<keyword evidence="2" id="KW-1185">Reference proteome</keyword>
<evidence type="ECO:0000313" key="1">
    <source>
        <dbReference type="EMBL" id="MPD01575.1"/>
    </source>
</evidence>
<sequence length="44" mass="4651">MYLPTTPPPASQNAPVPVLPAPSLHQLIPTLSCGLWVLLGCVWA</sequence>
<dbReference type="EMBL" id="VSRR010127732">
    <property type="protein sequence ID" value="MPD01575.1"/>
    <property type="molecule type" value="Genomic_DNA"/>
</dbReference>
<proteinExistence type="predicted"/>